<gene>
    <name evidence="2" type="ORF">IAA66_02205</name>
</gene>
<feature type="transmembrane region" description="Helical" evidence="1">
    <location>
        <begin position="18"/>
        <end position="37"/>
    </location>
</feature>
<reference evidence="2" key="2">
    <citation type="journal article" date="2021" name="PeerJ">
        <title>Extensive microbial diversity within the chicken gut microbiome revealed by metagenomics and culture.</title>
        <authorList>
            <person name="Gilroy R."/>
            <person name="Ravi A."/>
            <person name="Getino M."/>
            <person name="Pursley I."/>
            <person name="Horton D.L."/>
            <person name="Alikhan N.F."/>
            <person name="Baker D."/>
            <person name="Gharbi K."/>
            <person name="Hall N."/>
            <person name="Watson M."/>
            <person name="Adriaenssens E.M."/>
            <person name="Foster-Nyarko E."/>
            <person name="Jarju S."/>
            <person name="Secka A."/>
            <person name="Antonio M."/>
            <person name="Oren A."/>
            <person name="Chaudhuri R.R."/>
            <person name="La Ragione R."/>
            <person name="Hildebrand F."/>
            <person name="Pallen M.J."/>
        </authorList>
    </citation>
    <scope>NUCLEOTIDE SEQUENCE</scope>
    <source>
        <strain evidence="2">ChiHile30-977</strain>
    </source>
</reference>
<accession>A0A9D0YUU7</accession>
<evidence type="ECO:0000313" key="2">
    <source>
        <dbReference type="EMBL" id="HIQ62382.1"/>
    </source>
</evidence>
<proteinExistence type="predicted"/>
<keyword evidence="1" id="KW-0812">Transmembrane</keyword>
<dbReference type="Proteomes" id="UP000886819">
    <property type="component" value="Unassembled WGS sequence"/>
</dbReference>
<reference evidence="2" key="1">
    <citation type="submission" date="2020-10" db="EMBL/GenBank/DDBJ databases">
        <authorList>
            <person name="Gilroy R."/>
        </authorList>
    </citation>
    <scope>NUCLEOTIDE SEQUENCE</scope>
    <source>
        <strain evidence="2">ChiHile30-977</strain>
    </source>
</reference>
<keyword evidence="1" id="KW-0472">Membrane</keyword>
<protein>
    <submittedName>
        <fullName evidence="2">Uncharacterized protein</fullName>
    </submittedName>
</protein>
<dbReference type="EMBL" id="DVFI01000030">
    <property type="protein sequence ID" value="HIQ62382.1"/>
    <property type="molecule type" value="Genomic_DNA"/>
</dbReference>
<name>A0A9D0YUU7_9FIRM</name>
<dbReference type="AlphaFoldDB" id="A0A9D0YUU7"/>
<comment type="caution">
    <text evidence="2">The sequence shown here is derived from an EMBL/GenBank/DDBJ whole genome shotgun (WGS) entry which is preliminary data.</text>
</comment>
<organism evidence="2 3">
    <name type="scientific">Candidatus Avichristensenella intestinipullorum</name>
    <dbReference type="NCBI Taxonomy" id="2840693"/>
    <lineage>
        <taxon>Bacteria</taxon>
        <taxon>Bacillati</taxon>
        <taxon>Bacillota</taxon>
        <taxon>Clostridia</taxon>
        <taxon>Candidatus Avichristensenella</taxon>
    </lineage>
</organism>
<sequence>MPSETVHLRRSVERRIPGYIRIIQALLYAAVFLFTVLGSLYGFVFLPLALGTLFGSWYFMGEARVLYEYRLEGYDLTVMRISGMRSRRREVAFVNLDLHNLIAAADEGAEMLEEAEKRSLSGPKRRVTYDVSAHDPARGCALLYAMGTGAEAGRIVRVCFQPAPDLTSALRRLCPGKVMIRDENL</sequence>
<keyword evidence="1" id="KW-1133">Transmembrane helix</keyword>
<evidence type="ECO:0000313" key="3">
    <source>
        <dbReference type="Proteomes" id="UP000886819"/>
    </source>
</evidence>
<evidence type="ECO:0000256" key="1">
    <source>
        <dbReference type="SAM" id="Phobius"/>
    </source>
</evidence>